<gene>
    <name evidence="2" type="ORF">KJF94_18360</name>
</gene>
<sequence>MELNDAFAAALKGMRMLRHMPQQRFFGSTSRAYMTHLEQGRRCPGLAKIEDLAAVMDVHPASIVIECYLRKSPEMDLDSLLEKIRQDLTYEYTELAPVPAVITEQAPE</sequence>
<dbReference type="SUPFAM" id="SSF47413">
    <property type="entry name" value="lambda repressor-like DNA-binding domains"/>
    <property type="match status" value="1"/>
</dbReference>
<protein>
    <submittedName>
        <fullName evidence="2">Helix-turn-helix domain-containing protein</fullName>
    </submittedName>
</protein>
<evidence type="ECO:0000313" key="2">
    <source>
        <dbReference type="EMBL" id="QVW21850.1"/>
    </source>
</evidence>
<evidence type="ECO:0000313" key="3">
    <source>
        <dbReference type="Proteomes" id="UP000681155"/>
    </source>
</evidence>
<dbReference type="Gene3D" id="1.10.260.40">
    <property type="entry name" value="lambda repressor-like DNA-binding domains"/>
    <property type="match status" value="1"/>
</dbReference>
<dbReference type="RefSeq" id="WP_214377663.1">
    <property type="nucleotide sequence ID" value="NZ_CP075566.1"/>
</dbReference>
<dbReference type="Proteomes" id="UP000681155">
    <property type="component" value="Chromosome"/>
</dbReference>
<dbReference type="InterPro" id="IPR010982">
    <property type="entry name" value="Lambda_DNA-bd_dom_sf"/>
</dbReference>
<organism evidence="2 3">
    <name type="scientific">Pseudomonas hormoni</name>
    <dbReference type="NCBI Taxonomy" id="3093767"/>
    <lineage>
        <taxon>Bacteria</taxon>
        <taxon>Pseudomonadati</taxon>
        <taxon>Pseudomonadota</taxon>
        <taxon>Gammaproteobacteria</taxon>
        <taxon>Pseudomonadales</taxon>
        <taxon>Pseudomonadaceae</taxon>
        <taxon>Pseudomonas</taxon>
    </lineage>
</organism>
<evidence type="ECO:0000259" key="1">
    <source>
        <dbReference type="PROSITE" id="PS50943"/>
    </source>
</evidence>
<dbReference type="EMBL" id="CP075566">
    <property type="protein sequence ID" value="QVW21850.1"/>
    <property type="molecule type" value="Genomic_DNA"/>
</dbReference>
<keyword evidence="3" id="KW-1185">Reference proteome</keyword>
<dbReference type="InterPro" id="IPR001387">
    <property type="entry name" value="Cro/C1-type_HTH"/>
</dbReference>
<name>A0ABX8ER79_9PSED</name>
<reference evidence="2 3" key="1">
    <citation type="submission" date="2021-05" db="EMBL/GenBank/DDBJ databases">
        <title>Complete genome of the cytokinin-producing biocontrol strain Pseudomonas fluorescens G20-18.</title>
        <authorList>
            <person name="Nielsen T.K."/>
            <person name="Mekureyaw M.F."/>
            <person name="Hansen L.H."/>
            <person name="Nicolaisen M.H."/>
            <person name="Roitsch T.G."/>
            <person name="Hennessy R.C."/>
        </authorList>
    </citation>
    <scope>NUCLEOTIDE SEQUENCE [LARGE SCALE GENOMIC DNA]</scope>
    <source>
        <strain evidence="2 3">G20-18</strain>
    </source>
</reference>
<proteinExistence type="predicted"/>
<feature type="domain" description="HTH cro/C1-type" evidence="1">
    <location>
        <begin position="30"/>
        <end position="63"/>
    </location>
</feature>
<dbReference type="PROSITE" id="PS50943">
    <property type="entry name" value="HTH_CROC1"/>
    <property type="match status" value="1"/>
</dbReference>
<accession>A0ABX8ER79</accession>